<accession>A0A9N8F1J5</accession>
<gene>
    <name evidence="2" type="ORF">SEMRO_2512_G329840.1</name>
    <name evidence="3" type="ORF">SEMRO_4349_G353800.1</name>
</gene>
<dbReference type="EMBL" id="CAICTM010004347">
    <property type="protein sequence ID" value="CAB9531937.1"/>
    <property type="molecule type" value="Genomic_DNA"/>
</dbReference>
<dbReference type="EMBL" id="CAICTM010002510">
    <property type="protein sequence ID" value="CAB9529467.1"/>
    <property type="molecule type" value="Genomic_DNA"/>
</dbReference>
<sequence>MEGTLNERQFYIVDVEAFLDPITVIPNLGSDDPMEFLMMTPKQEWSQQFVDWIKAPHTVDKEEMKEPEPESESEDDDEPDDETDEEESDSDNDDGDTDEEESSDEEDDD</sequence>
<dbReference type="Proteomes" id="UP001153069">
    <property type="component" value="Unassembled WGS sequence"/>
</dbReference>
<proteinExistence type="predicted"/>
<dbReference type="AlphaFoldDB" id="A0A9N8F1J5"/>
<evidence type="ECO:0000313" key="3">
    <source>
        <dbReference type="EMBL" id="CAB9531937.1"/>
    </source>
</evidence>
<evidence type="ECO:0000313" key="4">
    <source>
        <dbReference type="Proteomes" id="UP001153069"/>
    </source>
</evidence>
<name>A0A9N8F1J5_9STRA</name>
<keyword evidence="4" id="KW-1185">Reference proteome</keyword>
<organism evidence="3 4">
    <name type="scientific">Seminavis robusta</name>
    <dbReference type="NCBI Taxonomy" id="568900"/>
    <lineage>
        <taxon>Eukaryota</taxon>
        <taxon>Sar</taxon>
        <taxon>Stramenopiles</taxon>
        <taxon>Ochrophyta</taxon>
        <taxon>Bacillariophyta</taxon>
        <taxon>Bacillariophyceae</taxon>
        <taxon>Bacillariophycidae</taxon>
        <taxon>Naviculales</taxon>
        <taxon>Naviculaceae</taxon>
        <taxon>Seminavis</taxon>
    </lineage>
</organism>
<reference evidence="3" key="1">
    <citation type="submission" date="2020-06" db="EMBL/GenBank/DDBJ databases">
        <authorList>
            <consortium name="Plant Systems Biology data submission"/>
        </authorList>
    </citation>
    <scope>NUCLEOTIDE SEQUENCE</scope>
    <source>
        <strain evidence="3">D6</strain>
    </source>
</reference>
<feature type="region of interest" description="Disordered" evidence="1">
    <location>
        <begin position="54"/>
        <end position="109"/>
    </location>
</feature>
<evidence type="ECO:0000256" key="1">
    <source>
        <dbReference type="SAM" id="MobiDB-lite"/>
    </source>
</evidence>
<comment type="caution">
    <text evidence="3">The sequence shown here is derived from an EMBL/GenBank/DDBJ whole genome shotgun (WGS) entry which is preliminary data.</text>
</comment>
<feature type="compositionally biased region" description="Basic and acidic residues" evidence="1">
    <location>
        <begin position="57"/>
        <end position="68"/>
    </location>
</feature>
<feature type="compositionally biased region" description="Acidic residues" evidence="1">
    <location>
        <begin position="69"/>
        <end position="109"/>
    </location>
</feature>
<protein>
    <submittedName>
        <fullName evidence="3">Uncharacterized protein</fullName>
    </submittedName>
</protein>
<evidence type="ECO:0000313" key="2">
    <source>
        <dbReference type="EMBL" id="CAB9529467.1"/>
    </source>
</evidence>